<evidence type="ECO:0000256" key="1">
    <source>
        <dbReference type="ARBA" id="ARBA00004651"/>
    </source>
</evidence>
<evidence type="ECO:0000256" key="6">
    <source>
        <dbReference type="ARBA" id="ARBA00023136"/>
    </source>
</evidence>
<feature type="transmembrane region" description="Helical" evidence="7">
    <location>
        <begin position="151"/>
        <end position="172"/>
    </location>
</feature>
<name>A0ABP8UUC8_9ACTN</name>
<proteinExistence type="predicted"/>
<feature type="transmembrane region" description="Helical" evidence="7">
    <location>
        <begin position="34"/>
        <end position="53"/>
    </location>
</feature>
<evidence type="ECO:0000256" key="3">
    <source>
        <dbReference type="ARBA" id="ARBA00022475"/>
    </source>
</evidence>
<protein>
    <submittedName>
        <fullName evidence="8">Oligopeptide:H+ symporter</fullName>
    </submittedName>
</protein>
<keyword evidence="6 7" id="KW-0472">Membrane</keyword>
<feature type="transmembrane region" description="Helical" evidence="7">
    <location>
        <begin position="5"/>
        <end position="22"/>
    </location>
</feature>
<evidence type="ECO:0000313" key="8">
    <source>
        <dbReference type="EMBL" id="GAA4638783.1"/>
    </source>
</evidence>
<dbReference type="InterPro" id="IPR000109">
    <property type="entry name" value="POT_fam"/>
</dbReference>
<feature type="transmembrane region" description="Helical" evidence="7">
    <location>
        <begin position="199"/>
        <end position="216"/>
    </location>
</feature>
<comment type="caution">
    <text evidence="8">The sequence shown here is derived from an EMBL/GenBank/DDBJ whole genome shotgun (WGS) entry which is preliminary data.</text>
</comment>
<keyword evidence="3" id="KW-1003">Cell membrane</keyword>
<dbReference type="Pfam" id="PF00854">
    <property type="entry name" value="PTR2"/>
    <property type="match status" value="1"/>
</dbReference>
<gene>
    <name evidence="8" type="ORF">GCM10023196_097880</name>
</gene>
<feature type="transmembrane region" description="Helical" evidence="7">
    <location>
        <begin position="305"/>
        <end position="323"/>
    </location>
</feature>
<feature type="transmembrane region" description="Helical" evidence="7">
    <location>
        <begin position="65"/>
        <end position="83"/>
    </location>
</feature>
<feature type="transmembrane region" description="Helical" evidence="7">
    <location>
        <begin position="122"/>
        <end position="145"/>
    </location>
</feature>
<feature type="transmembrane region" description="Helical" evidence="7">
    <location>
        <begin position="428"/>
        <end position="452"/>
    </location>
</feature>
<reference evidence="9" key="1">
    <citation type="journal article" date="2019" name="Int. J. Syst. Evol. Microbiol.">
        <title>The Global Catalogue of Microorganisms (GCM) 10K type strain sequencing project: providing services to taxonomists for standard genome sequencing and annotation.</title>
        <authorList>
            <consortium name="The Broad Institute Genomics Platform"/>
            <consortium name="The Broad Institute Genome Sequencing Center for Infectious Disease"/>
            <person name="Wu L."/>
            <person name="Ma J."/>
        </authorList>
    </citation>
    <scope>NUCLEOTIDE SEQUENCE [LARGE SCALE GENOMIC DNA]</scope>
    <source>
        <strain evidence="9">JCM 17939</strain>
    </source>
</reference>
<organism evidence="8 9">
    <name type="scientific">Actinoallomurus vinaceus</name>
    <dbReference type="NCBI Taxonomy" id="1080074"/>
    <lineage>
        <taxon>Bacteria</taxon>
        <taxon>Bacillati</taxon>
        <taxon>Actinomycetota</taxon>
        <taxon>Actinomycetes</taxon>
        <taxon>Streptosporangiales</taxon>
        <taxon>Thermomonosporaceae</taxon>
        <taxon>Actinoallomurus</taxon>
    </lineage>
</organism>
<keyword evidence="9" id="KW-1185">Reference proteome</keyword>
<feature type="transmembrane region" description="Helical" evidence="7">
    <location>
        <begin position="364"/>
        <end position="384"/>
    </location>
</feature>
<evidence type="ECO:0000256" key="2">
    <source>
        <dbReference type="ARBA" id="ARBA00022448"/>
    </source>
</evidence>
<dbReference type="InterPro" id="IPR036259">
    <property type="entry name" value="MFS_trans_sf"/>
</dbReference>
<keyword evidence="5 7" id="KW-1133">Transmembrane helix</keyword>
<dbReference type="Proteomes" id="UP001501442">
    <property type="component" value="Unassembled WGS sequence"/>
</dbReference>
<feature type="transmembrane region" description="Helical" evidence="7">
    <location>
        <begin position="396"/>
        <end position="416"/>
    </location>
</feature>
<keyword evidence="4 7" id="KW-0812">Transmembrane</keyword>
<evidence type="ECO:0000256" key="5">
    <source>
        <dbReference type="ARBA" id="ARBA00022989"/>
    </source>
</evidence>
<feature type="transmembrane region" description="Helical" evidence="7">
    <location>
        <begin position="260"/>
        <end position="285"/>
    </location>
</feature>
<keyword evidence="2" id="KW-0813">Transport</keyword>
<feature type="transmembrane region" description="Helical" evidence="7">
    <location>
        <begin position="222"/>
        <end position="240"/>
    </location>
</feature>
<accession>A0ABP8UUC8</accession>
<dbReference type="Gene3D" id="1.20.1250.20">
    <property type="entry name" value="MFS general substrate transporter like domains"/>
    <property type="match status" value="1"/>
</dbReference>
<dbReference type="InterPro" id="IPR018456">
    <property type="entry name" value="PTR2_symporter_CS"/>
</dbReference>
<dbReference type="InterPro" id="IPR050171">
    <property type="entry name" value="MFS_Transporters"/>
</dbReference>
<evidence type="ECO:0000256" key="4">
    <source>
        <dbReference type="ARBA" id="ARBA00022692"/>
    </source>
</evidence>
<dbReference type="EMBL" id="BAABHK010000024">
    <property type="protein sequence ID" value="GAA4638783.1"/>
    <property type="molecule type" value="Genomic_DNA"/>
</dbReference>
<evidence type="ECO:0000256" key="7">
    <source>
        <dbReference type="SAM" id="Phobius"/>
    </source>
</evidence>
<comment type="subcellular location">
    <subcellularLocation>
        <location evidence="1">Cell membrane</location>
        <topology evidence="1">Multi-pass membrane protein</topology>
    </subcellularLocation>
</comment>
<feature type="transmembrane region" description="Helical" evidence="7">
    <location>
        <begin position="89"/>
        <end position="110"/>
    </location>
</feature>
<feature type="transmembrane region" description="Helical" evidence="7">
    <location>
        <begin position="335"/>
        <end position="358"/>
    </location>
</feature>
<sequence length="474" mass="50235">MWERFSFYGMQAILVLYAVAPARDGGLGLPKSQSAMLFGVYLGAVFLLSLPGSWVGDRLIGERRAVFWGGCVIALGHFSLAVPARGTSYLGLALVALGTALLKPNMMAIISRCYEETARREAAISVFYTATQISALIAPLVTGVLGETVNWHLGFSVAGIGMVAGLVQFAAGRRHFGDVGDRPGQPVSPAERRTAARRTLVIALVVVTLIAVDVAAGTFDPMQLVGVVGVITLVSPFVYYRVLRRHPDWRPAERRRLRAFLWLLLAVSLFWTLAGQAGSLLSLFAKNHTDRTFGGVTIPASWFQSATPLFILLMAPVCAYLWLRLGSRLGTPAKFAVALLLGGCGFVVMSVAAGLAGSGRVSPLWLLSVFFLQACGEIVIGPIAMSAAAEVAPKAFVGRTIGLVWLFSALGSALGSQGARLSDALPGWVYYLSLGAVTVTAGVAITAFGAGLRQTFSASHDYPDRALTGDRSAL</sequence>
<dbReference type="PANTHER" id="PTHR23517">
    <property type="entry name" value="RESISTANCE PROTEIN MDTM, PUTATIVE-RELATED-RELATED"/>
    <property type="match status" value="1"/>
</dbReference>
<dbReference type="InterPro" id="IPR005279">
    <property type="entry name" value="Dipep/tripep_permease"/>
</dbReference>
<dbReference type="PROSITE" id="PS01022">
    <property type="entry name" value="PTR2_1"/>
    <property type="match status" value="1"/>
</dbReference>
<dbReference type="NCBIfam" id="TIGR00924">
    <property type="entry name" value="yjdL_sub1_fam"/>
    <property type="match status" value="1"/>
</dbReference>
<dbReference type="CDD" id="cd17346">
    <property type="entry name" value="MFS_DtpA_like"/>
    <property type="match status" value="1"/>
</dbReference>
<evidence type="ECO:0000313" key="9">
    <source>
        <dbReference type="Proteomes" id="UP001501442"/>
    </source>
</evidence>
<dbReference type="SUPFAM" id="SSF103473">
    <property type="entry name" value="MFS general substrate transporter"/>
    <property type="match status" value="1"/>
</dbReference>
<dbReference type="PANTHER" id="PTHR23517:SF15">
    <property type="entry name" value="PROTON-DEPENDENT OLIGOPEPTIDE FAMILY TRANSPORT PROTEIN"/>
    <property type="match status" value="1"/>
</dbReference>